<dbReference type="InterPro" id="IPR037914">
    <property type="entry name" value="SpoVT-AbrB_sf"/>
</dbReference>
<dbReference type="InterPro" id="IPR007159">
    <property type="entry name" value="SpoVT-AbrB_dom"/>
</dbReference>
<protein>
    <recommendedName>
        <fullName evidence="1 7">Transcriptional regulator MraZ</fullName>
    </recommendedName>
</protein>
<dbReference type="GO" id="GO:0000976">
    <property type="term" value="F:transcription cis-regulatory region binding"/>
    <property type="evidence" value="ECO:0007669"/>
    <property type="project" value="TreeGrafter"/>
</dbReference>
<dbReference type="GO" id="GO:0003700">
    <property type="term" value="F:DNA-binding transcription factor activity"/>
    <property type="evidence" value="ECO:0007669"/>
    <property type="project" value="UniProtKB-UniRule"/>
</dbReference>
<dbReference type="PANTHER" id="PTHR34701:SF1">
    <property type="entry name" value="TRANSCRIPTIONAL REGULATOR MRAZ"/>
    <property type="match status" value="1"/>
</dbReference>
<evidence type="ECO:0000256" key="5">
    <source>
        <dbReference type="ARBA" id="ARBA00023125"/>
    </source>
</evidence>
<keyword evidence="10" id="KW-1185">Reference proteome</keyword>
<evidence type="ECO:0000259" key="8">
    <source>
        <dbReference type="PROSITE" id="PS51740"/>
    </source>
</evidence>
<evidence type="ECO:0000256" key="4">
    <source>
        <dbReference type="ARBA" id="ARBA00023015"/>
    </source>
</evidence>
<dbReference type="NCBIfam" id="TIGR00242">
    <property type="entry name" value="division/cell wall cluster transcriptional repressor MraZ"/>
    <property type="match status" value="1"/>
</dbReference>
<keyword evidence="2 7" id="KW-0963">Cytoplasm</keyword>
<dbReference type="PROSITE" id="PS51740">
    <property type="entry name" value="SPOVT_ABRB"/>
    <property type="match status" value="2"/>
</dbReference>
<dbReference type="OrthoDB" id="9807753at2"/>
<evidence type="ECO:0000313" key="10">
    <source>
        <dbReference type="Proteomes" id="UP000223913"/>
    </source>
</evidence>
<dbReference type="AlphaFoldDB" id="A0A2D0NAP3"/>
<dbReference type="InterPro" id="IPR035642">
    <property type="entry name" value="MraZ_N"/>
</dbReference>
<dbReference type="SUPFAM" id="SSF89447">
    <property type="entry name" value="AbrB/MazE/MraZ-like"/>
    <property type="match status" value="1"/>
</dbReference>
<gene>
    <name evidence="7 9" type="primary">mraZ</name>
    <name evidence="9" type="ORF">CRP01_17065</name>
</gene>
<dbReference type="RefSeq" id="WP_099151282.1">
    <property type="nucleotide sequence ID" value="NZ_PDUD01000022.1"/>
</dbReference>
<evidence type="ECO:0000256" key="6">
    <source>
        <dbReference type="ARBA" id="ARBA00023163"/>
    </source>
</evidence>
<dbReference type="CDD" id="cd16321">
    <property type="entry name" value="MraZ_C"/>
    <property type="match status" value="1"/>
</dbReference>
<dbReference type="Pfam" id="PF02381">
    <property type="entry name" value="MraZ"/>
    <property type="match status" value="2"/>
</dbReference>
<comment type="similarity">
    <text evidence="7">Belongs to the MraZ family.</text>
</comment>
<dbReference type="HAMAP" id="MF_01008">
    <property type="entry name" value="MraZ"/>
    <property type="match status" value="1"/>
</dbReference>
<evidence type="ECO:0000313" key="9">
    <source>
        <dbReference type="EMBL" id="PHN05229.1"/>
    </source>
</evidence>
<feature type="domain" description="SpoVT-AbrB" evidence="8">
    <location>
        <begin position="9"/>
        <end position="55"/>
    </location>
</feature>
<dbReference type="GO" id="GO:0005737">
    <property type="term" value="C:cytoplasm"/>
    <property type="evidence" value="ECO:0007669"/>
    <property type="project" value="UniProtKB-UniRule"/>
</dbReference>
<dbReference type="InterPro" id="IPR035644">
    <property type="entry name" value="MraZ_C"/>
</dbReference>
<dbReference type="GO" id="GO:2000143">
    <property type="term" value="P:negative regulation of DNA-templated transcription initiation"/>
    <property type="evidence" value="ECO:0007669"/>
    <property type="project" value="TreeGrafter"/>
</dbReference>
<dbReference type="InterPro" id="IPR020603">
    <property type="entry name" value="MraZ_dom"/>
</dbReference>
<keyword evidence="5 7" id="KW-0238">DNA-binding</keyword>
<dbReference type="InterPro" id="IPR003444">
    <property type="entry name" value="MraZ"/>
</dbReference>
<keyword evidence="3" id="KW-0677">Repeat</keyword>
<comment type="subcellular location">
    <subcellularLocation>
        <location evidence="7">Cytoplasm</location>
        <location evidence="7">Nucleoid</location>
    </subcellularLocation>
</comment>
<evidence type="ECO:0000256" key="2">
    <source>
        <dbReference type="ARBA" id="ARBA00022490"/>
    </source>
</evidence>
<evidence type="ECO:0000256" key="7">
    <source>
        <dbReference type="HAMAP-Rule" id="MF_01008"/>
    </source>
</evidence>
<keyword evidence="6 7" id="KW-0804">Transcription</keyword>
<dbReference type="GO" id="GO:0009295">
    <property type="term" value="C:nucleoid"/>
    <property type="evidence" value="ECO:0007669"/>
    <property type="project" value="UniProtKB-SubCell"/>
</dbReference>
<comment type="subunit">
    <text evidence="7">Forms oligomers.</text>
</comment>
<evidence type="ECO:0000256" key="1">
    <source>
        <dbReference type="ARBA" id="ARBA00013860"/>
    </source>
</evidence>
<dbReference type="PANTHER" id="PTHR34701">
    <property type="entry name" value="TRANSCRIPTIONAL REGULATOR MRAZ"/>
    <property type="match status" value="1"/>
</dbReference>
<feature type="domain" description="SpoVT-AbrB" evidence="8">
    <location>
        <begin position="84"/>
        <end position="127"/>
    </location>
</feature>
<evidence type="ECO:0000256" key="3">
    <source>
        <dbReference type="ARBA" id="ARBA00022737"/>
    </source>
</evidence>
<dbReference type="Proteomes" id="UP000223913">
    <property type="component" value="Unassembled WGS sequence"/>
</dbReference>
<keyword evidence="4 7" id="KW-0805">Transcription regulation</keyword>
<dbReference type="Gene3D" id="3.40.1550.20">
    <property type="entry name" value="Transcriptional regulator MraZ domain"/>
    <property type="match status" value="1"/>
</dbReference>
<dbReference type="EMBL" id="PDUD01000022">
    <property type="protein sequence ID" value="PHN05229.1"/>
    <property type="molecule type" value="Genomic_DNA"/>
</dbReference>
<sequence>MAFRQLLGEYDCKLDAKGRMRLPSGLINQLGEGEKHTLVINRGFEKCLVLYPEDVWKKISGEIDALNIYNRKNRNFARYFYRGAQELTMDSADRILLPKRLMEYAGIENEVILSAYNGRIEVWAQDEYDQMMEDEPMDFSDLADEVLGKIGQNSEE</sequence>
<accession>A0A2D0NAP3</accession>
<dbReference type="InterPro" id="IPR038619">
    <property type="entry name" value="MraZ_sf"/>
</dbReference>
<reference evidence="9 10" key="1">
    <citation type="submission" date="2017-10" db="EMBL/GenBank/DDBJ databases">
        <title>The draft genome sequence of Lewinella nigricans NBRC 102662.</title>
        <authorList>
            <person name="Wang K."/>
        </authorList>
    </citation>
    <scope>NUCLEOTIDE SEQUENCE [LARGE SCALE GENOMIC DNA]</scope>
    <source>
        <strain evidence="9 10">NBRC 102662</strain>
    </source>
</reference>
<dbReference type="CDD" id="cd16320">
    <property type="entry name" value="MraZ_N"/>
    <property type="match status" value="1"/>
</dbReference>
<comment type="caution">
    <text evidence="9">The sequence shown here is derived from an EMBL/GenBank/DDBJ whole genome shotgun (WGS) entry which is preliminary data.</text>
</comment>
<proteinExistence type="inferred from homology"/>
<name>A0A2D0NAP3_FLAN2</name>
<organism evidence="9 10">
    <name type="scientific">Flavilitoribacter nigricans (strain ATCC 23147 / DSM 23189 / NBRC 102662 / NCIMB 1420 / SS-2)</name>
    <name type="common">Lewinella nigricans</name>
    <dbReference type="NCBI Taxonomy" id="1122177"/>
    <lineage>
        <taxon>Bacteria</taxon>
        <taxon>Pseudomonadati</taxon>
        <taxon>Bacteroidota</taxon>
        <taxon>Saprospiria</taxon>
        <taxon>Saprospirales</taxon>
        <taxon>Lewinellaceae</taxon>
        <taxon>Flavilitoribacter</taxon>
    </lineage>
</organism>